<feature type="compositionally biased region" description="Basic residues" evidence="1">
    <location>
        <begin position="263"/>
        <end position="272"/>
    </location>
</feature>
<feature type="compositionally biased region" description="Basic and acidic residues" evidence="1">
    <location>
        <begin position="327"/>
        <end position="340"/>
    </location>
</feature>
<feature type="compositionally biased region" description="Pro residues" evidence="1">
    <location>
        <begin position="274"/>
        <end position="286"/>
    </location>
</feature>
<dbReference type="Proteomes" id="UP000747542">
    <property type="component" value="Unassembled WGS sequence"/>
</dbReference>
<feature type="non-terminal residue" evidence="2">
    <location>
        <position position="1"/>
    </location>
</feature>
<protein>
    <submittedName>
        <fullName evidence="2">Uncharacterized protein</fullName>
    </submittedName>
</protein>
<dbReference type="AlphaFoldDB" id="A0A8J5KBZ0"/>
<evidence type="ECO:0000256" key="1">
    <source>
        <dbReference type="SAM" id="MobiDB-lite"/>
    </source>
</evidence>
<comment type="caution">
    <text evidence="2">The sequence shown here is derived from an EMBL/GenBank/DDBJ whole genome shotgun (WGS) entry which is preliminary data.</text>
</comment>
<evidence type="ECO:0000313" key="3">
    <source>
        <dbReference type="Proteomes" id="UP000747542"/>
    </source>
</evidence>
<dbReference type="EMBL" id="JAHLQT010017112">
    <property type="protein sequence ID" value="KAG7169363.1"/>
    <property type="molecule type" value="Genomic_DNA"/>
</dbReference>
<name>A0A8J5KBZ0_HOMAM</name>
<evidence type="ECO:0000313" key="2">
    <source>
        <dbReference type="EMBL" id="KAG7169363.1"/>
    </source>
</evidence>
<reference evidence="2" key="1">
    <citation type="journal article" date="2021" name="Sci. Adv.">
        <title>The American lobster genome reveals insights on longevity, neural, and immune adaptations.</title>
        <authorList>
            <person name="Polinski J.M."/>
            <person name="Zimin A.V."/>
            <person name="Clark K.F."/>
            <person name="Kohn A.B."/>
            <person name="Sadowski N."/>
            <person name="Timp W."/>
            <person name="Ptitsyn A."/>
            <person name="Khanna P."/>
            <person name="Romanova D.Y."/>
            <person name="Williams P."/>
            <person name="Greenwood S.J."/>
            <person name="Moroz L.L."/>
            <person name="Walt D.R."/>
            <person name="Bodnar A.G."/>
        </authorList>
    </citation>
    <scope>NUCLEOTIDE SEQUENCE</scope>
    <source>
        <strain evidence="2">GMGI-L3</strain>
    </source>
</reference>
<accession>A0A8J5KBZ0</accession>
<sequence>MKLQTNTDDLRQQIDVLEQSDNSLNTRIVKLRENKKLQRGIQDNQAQSDTAGNQTTSERLTKKLREEIAEGEEIKARKANLIFHNKTELGSTTENINSATELLKGGFGIDKNITTANRLEKGIKDRSRTLKVYDIVARTEIMPKHGGCPSVEDMRVHGYGVITNNMLGENTVLDACEDTSDVPQLLLSTPQETLEVAEEIVKIELRNLRTDKSPGVDQLDLRVLKDLADELTLAHANTVAVRPILEEAYELHHMSNTPGSQRFRGRSSRHSHWNPPPPTTPTPPPTCRSGVWVEAGGGGGGARGAPKGGRNGGRGERVGVAGTVGGHDAEQDAVERKRRK</sequence>
<proteinExistence type="predicted"/>
<gene>
    <name evidence="2" type="ORF">Hamer_G026677</name>
</gene>
<feature type="compositionally biased region" description="Polar residues" evidence="1">
    <location>
        <begin position="41"/>
        <end position="58"/>
    </location>
</feature>
<organism evidence="2 3">
    <name type="scientific">Homarus americanus</name>
    <name type="common">American lobster</name>
    <dbReference type="NCBI Taxonomy" id="6706"/>
    <lineage>
        <taxon>Eukaryota</taxon>
        <taxon>Metazoa</taxon>
        <taxon>Ecdysozoa</taxon>
        <taxon>Arthropoda</taxon>
        <taxon>Crustacea</taxon>
        <taxon>Multicrustacea</taxon>
        <taxon>Malacostraca</taxon>
        <taxon>Eumalacostraca</taxon>
        <taxon>Eucarida</taxon>
        <taxon>Decapoda</taxon>
        <taxon>Pleocyemata</taxon>
        <taxon>Astacidea</taxon>
        <taxon>Nephropoidea</taxon>
        <taxon>Nephropidae</taxon>
        <taxon>Homarus</taxon>
    </lineage>
</organism>
<feature type="region of interest" description="Disordered" evidence="1">
    <location>
        <begin position="37"/>
        <end position="60"/>
    </location>
</feature>
<feature type="compositionally biased region" description="Gly residues" evidence="1">
    <location>
        <begin position="295"/>
        <end position="312"/>
    </location>
</feature>
<feature type="region of interest" description="Disordered" evidence="1">
    <location>
        <begin position="252"/>
        <end position="340"/>
    </location>
</feature>
<keyword evidence="3" id="KW-1185">Reference proteome</keyword>